<keyword evidence="2" id="KW-0969">Cilium</keyword>
<organism evidence="2 3">
    <name type="scientific">Scopulibacillus cellulosilyticus</name>
    <dbReference type="NCBI Taxonomy" id="2665665"/>
    <lineage>
        <taxon>Bacteria</taxon>
        <taxon>Bacillati</taxon>
        <taxon>Bacillota</taxon>
        <taxon>Bacilli</taxon>
        <taxon>Bacillales</taxon>
        <taxon>Sporolactobacillaceae</taxon>
        <taxon>Scopulibacillus</taxon>
    </lineage>
</organism>
<protein>
    <submittedName>
        <fullName evidence="2">Flagellin</fullName>
    </submittedName>
</protein>
<feature type="domain" description="Flagellin C-terminal" evidence="1">
    <location>
        <begin position="1"/>
        <end position="32"/>
    </location>
</feature>
<dbReference type="SUPFAM" id="SSF64518">
    <property type="entry name" value="Phase 1 flagellin"/>
    <property type="match status" value="1"/>
</dbReference>
<sequence>MMNFTKNNILNQAAQSMLAQANQLPQGVLQLLR</sequence>
<proteinExistence type="predicted"/>
<dbReference type="Gene3D" id="6.10.280.190">
    <property type="match status" value="1"/>
</dbReference>
<evidence type="ECO:0000313" key="2">
    <source>
        <dbReference type="EMBL" id="MFC7393845.1"/>
    </source>
</evidence>
<accession>A0ABW2PZU5</accession>
<comment type="caution">
    <text evidence="2">The sequence shown here is derived from an EMBL/GenBank/DDBJ whole genome shotgun (WGS) entry which is preliminary data.</text>
</comment>
<keyword evidence="2" id="KW-0282">Flagellum</keyword>
<dbReference type="Pfam" id="PF00700">
    <property type="entry name" value="Flagellin_C"/>
    <property type="match status" value="1"/>
</dbReference>
<evidence type="ECO:0000313" key="3">
    <source>
        <dbReference type="Proteomes" id="UP001596505"/>
    </source>
</evidence>
<dbReference type="InterPro" id="IPR046358">
    <property type="entry name" value="Flagellin_C"/>
</dbReference>
<dbReference type="RefSeq" id="WP_380966584.1">
    <property type="nucleotide sequence ID" value="NZ_JBHTCO010000016.1"/>
</dbReference>
<dbReference type="Proteomes" id="UP001596505">
    <property type="component" value="Unassembled WGS sequence"/>
</dbReference>
<reference evidence="3" key="1">
    <citation type="journal article" date="2019" name="Int. J. Syst. Evol. Microbiol.">
        <title>The Global Catalogue of Microorganisms (GCM) 10K type strain sequencing project: providing services to taxonomists for standard genome sequencing and annotation.</title>
        <authorList>
            <consortium name="The Broad Institute Genomics Platform"/>
            <consortium name="The Broad Institute Genome Sequencing Center for Infectious Disease"/>
            <person name="Wu L."/>
            <person name="Ma J."/>
        </authorList>
    </citation>
    <scope>NUCLEOTIDE SEQUENCE [LARGE SCALE GENOMIC DNA]</scope>
    <source>
        <strain evidence="3">CGMCC 1.16305</strain>
    </source>
</reference>
<gene>
    <name evidence="2" type="ORF">ACFQRG_12860</name>
</gene>
<keyword evidence="2" id="KW-0966">Cell projection</keyword>
<name>A0ABW2PZU5_9BACL</name>
<evidence type="ECO:0000259" key="1">
    <source>
        <dbReference type="Pfam" id="PF00700"/>
    </source>
</evidence>
<keyword evidence="3" id="KW-1185">Reference proteome</keyword>
<dbReference type="EMBL" id="JBHTCO010000016">
    <property type="protein sequence ID" value="MFC7393845.1"/>
    <property type="molecule type" value="Genomic_DNA"/>
</dbReference>